<feature type="transmembrane region" description="Helical" evidence="1">
    <location>
        <begin position="429"/>
        <end position="448"/>
    </location>
</feature>
<name>A0ABW8GK81_9PROT</name>
<feature type="transmembrane region" description="Helical" evidence="1">
    <location>
        <begin position="405"/>
        <end position="422"/>
    </location>
</feature>
<keyword evidence="1" id="KW-0812">Transmembrane</keyword>
<sequence length="508" mass="59100">MTAGTWEILGIEQTSDQHAIKRAYAAKLKQHKPEDDPVAFQRLRMAFEEARSMAQYLHEVEPSAQMSQSLASAEMASNLPDTPSSVVPQINIYLEQETLQPQPDSRTELSAEPVLHDVVQPLYEEARTHASYIWECVQAKHAEQEMASWLTRYLEQDWFIHMDARQFLEHALLNIAIEGDQPSIRSDVMRFVGSFFDWNANSLHRRDEAWLIRCFWYRYEFSLAWETIHAVNPDNPMLKRVVKMLKQAPRTWLFRMEALLRPKQITLFRQLFEHWDEYCPEIYKYLNDGSVSWWRQYTLDENRTLWPLFDNTGTVLAFVALVLALFTREQIQAETIMLLPLWGILFAALYGGRIAYGQFTFMTAPYRQGFWQAWSRLLQHPAAVPAVILFSLVDIGLLASLPEGVPLILLAMVSYLLPYLFLRDFKEWFGLNFLALPMLMLLSVFQPYVANPLLLLHFGGVCIIAGGWYGLSRMAFAKHWSHVQLAQRIKYWNYLAMGLPFILLGFFI</sequence>
<comment type="caution">
    <text evidence="2">The sequence shown here is derived from an EMBL/GenBank/DDBJ whole genome shotgun (WGS) entry which is preliminary data.</text>
</comment>
<evidence type="ECO:0000256" key="1">
    <source>
        <dbReference type="SAM" id="Phobius"/>
    </source>
</evidence>
<reference evidence="2 3" key="1">
    <citation type="submission" date="2024-11" db="EMBL/GenBank/DDBJ databases">
        <authorList>
            <person name="Kaparullina E.N."/>
            <person name="Delegan Y.A."/>
            <person name="Doronina N.V."/>
        </authorList>
    </citation>
    <scope>NUCLEOTIDE SEQUENCE [LARGE SCALE GENOMIC DNA]</scope>
    <source>
        <strain evidence="2 3">7sh_L</strain>
    </source>
</reference>
<evidence type="ECO:0000313" key="3">
    <source>
        <dbReference type="Proteomes" id="UP001617669"/>
    </source>
</evidence>
<gene>
    <name evidence="2" type="ORF">ACIKP9_05020</name>
</gene>
<feature type="transmembrane region" description="Helical" evidence="1">
    <location>
        <begin position="305"/>
        <end position="326"/>
    </location>
</feature>
<feature type="transmembrane region" description="Helical" evidence="1">
    <location>
        <begin position="454"/>
        <end position="471"/>
    </location>
</feature>
<feature type="transmembrane region" description="Helical" evidence="1">
    <location>
        <begin position="491"/>
        <end position="507"/>
    </location>
</feature>
<protein>
    <recommendedName>
        <fullName evidence="4">J domain-containing protein</fullName>
    </recommendedName>
</protein>
<organism evidence="2 3">
    <name type="scientific">Methylobacillus methanolivorans</name>
    <dbReference type="NCBI Taxonomy" id="1848927"/>
    <lineage>
        <taxon>Bacteria</taxon>
        <taxon>Pseudomonadati</taxon>
        <taxon>Pseudomonadota</taxon>
        <taxon>Betaproteobacteria</taxon>
        <taxon>Nitrosomonadales</taxon>
        <taxon>Methylophilaceae</taxon>
        <taxon>Methylobacillus</taxon>
    </lineage>
</organism>
<keyword evidence="1" id="KW-1133">Transmembrane helix</keyword>
<keyword evidence="3" id="KW-1185">Reference proteome</keyword>
<dbReference type="CDD" id="cd06257">
    <property type="entry name" value="DnaJ"/>
    <property type="match status" value="1"/>
</dbReference>
<keyword evidence="1" id="KW-0472">Membrane</keyword>
<evidence type="ECO:0008006" key="4">
    <source>
        <dbReference type="Google" id="ProtNLM"/>
    </source>
</evidence>
<evidence type="ECO:0000313" key="2">
    <source>
        <dbReference type="EMBL" id="MFJ5445582.1"/>
    </source>
</evidence>
<accession>A0ABW8GK81</accession>
<dbReference type="RefSeq" id="WP_400880097.1">
    <property type="nucleotide sequence ID" value="NZ_JBIWXY010000001.1"/>
</dbReference>
<dbReference type="InterPro" id="IPR001623">
    <property type="entry name" value="DnaJ_domain"/>
</dbReference>
<proteinExistence type="predicted"/>
<dbReference type="Proteomes" id="UP001617669">
    <property type="component" value="Unassembled WGS sequence"/>
</dbReference>
<feature type="transmembrane region" description="Helical" evidence="1">
    <location>
        <begin position="338"/>
        <end position="356"/>
    </location>
</feature>
<dbReference type="EMBL" id="JBIWXY010000001">
    <property type="protein sequence ID" value="MFJ5445582.1"/>
    <property type="molecule type" value="Genomic_DNA"/>
</dbReference>